<dbReference type="Gene3D" id="3.30.70.330">
    <property type="match status" value="1"/>
</dbReference>
<dbReference type="InterPro" id="IPR035979">
    <property type="entry name" value="RBD_domain_sf"/>
</dbReference>
<organism evidence="3 4">
    <name type="scientific">Reticulomyxa filosa</name>
    <dbReference type="NCBI Taxonomy" id="46433"/>
    <lineage>
        <taxon>Eukaryota</taxon>
        <taxon>Sar</taxon>
        <taxon>Rhizaria</taxon>
        <taxon>Retaria</taxon>
        <taxon>Foraminifera</taxon>
        <taxon>Monothalamids</taxon>
        <taxon>Reticulomyxidae</taxon>
        <taxon>Reticulomyxa</taxon>
    </lineage>
</organism>
<dbReference type="CDD" id="cd00590">
    <property type="entry name" value="RRM_SF"/>
    <property type="match status" value="1"/>
</dbReference>
<evidence type="ECO:0000313" key="3">
    <source>
        <dbReference type="EMBL" id="ETO26575.1"/>
    </source>
</evidence>
<name>X6NJU0_RETFI</name>
<evidence type="ECO:0000259" key="2">
    <source>
        <dbReference type="PROSITE" id="PS50102"/>
    </source>
</evidence>
<evidence type="ECO:0000256" key="1">
    <source>
        <dbReference type="PROSITE-ProRule" id="PRU00176"/>
    </source>
</evidence>
<sequence length="174" mass="20628">MYKSIVTQSRRTIKCGTAKHNLRVNVFHFFYSCECFLPFQSRKAKKKRGNFSPLSNMHSFPTSRNPRKIFVRNVSREATSDDLYKLMEKVGKVGKVEFKGEFAFIEFLDARDAEEAMGLFYVSQQFFSHFAGSFLCHFPPKRNIAQKPRFFFFFKQKKKKRHERGKHDVRICDK</sequence>
<dbReference type="InterPro" id="IPR012677">
    <property type="entry name" value="Nucleotide-bd_a/b_plait_sf"/>
</dbReference>
<dbReference type="PROSITE" id="PS50102">
    <property type="entry name" value="RRM"/>
    <property type="match status" value="1"/>
</dbReference>
<accession>X6NJU0</accession>
<gene>
    <name evidence="3" type="ORF">RFI_10562</name>
</gene>
<keyword evidence="4" id="KW-1185">Reference proteome</keyword>
<dbReference type="SUPFAM" id="SSF54928">
    <property type="entry name" value="RNA-binding domain, RBD"/>
    <property type="match status" value="1"/>
</dbReference>
<dbReference type="InterPro" id="IPR000504">
    <property type="entry name" value="RRM_dom"/>
</dbReference>
<keyword evidence="1" id="KW-0694">RNA-binding</keyword>
<evidence type="ECO:0000313" key="4">
    <source>
        <dbReference type="Proteomes" id="UP000023152"/>
    </source>
</evidence>
<proteinExistence type="predicted"/>
<dbReference type="EMBL" id="ASPP01007769">
    <property type="protein sequence ID" value="ETO26575.1"/>
    <property type="molecule type" value="Genomic_DNA"/>
</dbReference>
<dbReference type="GO" id="GO:0003723">
    <property type="term" value="F:RNA binding"/>
    <property type="evidence" value="ECO:0007669"/>
    <property type="project" value="UniProtKB-UniRule"/>
</dbReference>
<comment type="caution">
    <text evidence="3">The sequence shown here is derived from an EMBL/GenBank/DDBJ whole genome shotgun (WGS) entry which is preliminary data.</text>
</comment>
<reference evidence="3 4" key="1">
    <citation type="journal article" date="2013" name="Curr. Biol.">
        <title>The Genome of the Foraminiferan Reticulomyxa filosa.</title>
        <authorList>
            <person name="Glockner G."/>
            <person name="Hulsmann N."/>
            <person name="Schleicher M."/>
            <person name="Noegel A.A."/>
            <person name="Eichinger L."/>
            <person name="Gallinger C."/>
            <person name="Pawlowski J."/>
            <person name="Sierra R."/>
            <person name="Euteneuer U."/>
            <person name="Pillet L."/>
            <person name="Moustafa A."/>
            <person name="Platzer M."/>
            <person name="Groth M."/>
            <person name="Szafranski K."/>
            <person name="Schliwa M."/>
        </authorList>
    </citation>
    <scope>NUCLEOTIDE SEQUENCE [LARGE SCALE GENOMIC DNA]</scope>
</reference>
<dbReference type="Pfam" id="PF00076">
    <property type="entry name" value="RRM_1"/>
    <property type="match status" value="1"/>
</dbReference>
<dbReference type="AlphaFoldDB" id="X6NJU0"/>
<dbReference type="Proteomes" id="UP000023152">
    <property type="component" value="Unassembled WGS sequence"/>
</dbReference>
<protein>
    <recommendedName>
        <fullName evidence="2">RRM domain-containing protein</fullName>
    </recommendedName>
</protein>
<feature type="domain" description="RRM" evidence="2">
    <location>
        <begin position="67"/>
        <end position="144"/>
    </location>
</feature>
<dbReference type="SMART" id="SM00360">
    <property type="entry name" value="RRM"/>
    <property type="match status" value="1"/>
</dbReference>